<dbReference type="OrthoDB" id="269227at2759"/>
<evidence type="ECO:0000256" key="1">
    <source>
        <dbReference type="ARBA" id="ARBA00001974"/>
    </source>
</evidence>
<proteinExistence type="inferred from homology"/>
<dbReference type="PROSITE" id="PS00624">
    <property type="entry name" value="GMC_OXRED_2"/>
    <property type="match status" value="1"/>
</dbReference>
<evidence type="ECO:0000256" key="4">
    <source>
        <dbReference type="ARBA" id="ARBA00022827"/>
    </source>
</evidence>
<gene>
    <name evidence="9" type="ORF">BD311DRAFT_767229</name>
</gene>
<feature type="binding site" evidence="6">
    <location>
        <position position="113"/>
    </location>
    <ligand>
        <name>FAD</name>
        <dbReference type="ChEBI" id="CHEBI:57692"/>
    </ligand>
</feature>
<dbReference type="InterPro" id="IPR012132">
    <property type="entry name" value="GMC_OxRdtase"/>
</dbReference>
<evidence type="ECO:0000256" key="6">
    <source>
        <dbReference type="PIRSR" id="PIRSR000137-2"/>
    </source>
</evidence>
<comment type="similarity">
    <text evidence="2">Belongs to the GMC oxidoreductase family.</text>
</comment>
<dbReference type="Pfam" id="PF05199">
    <property type="entry name" value="GMC_oxred_C"/>
    <property type="match status" value="1"/>
</dbReference>
<dbReference type="InterPro" id="IPR007867">
    <property type="entry name" value="GMC_OxRtase_C"/>
</dbReference>
<comment type="cofactor">
    <cofactor evidence="1 6">
        <name>FAD</name>
        <dbReference type="ChEBI" id="CHEBI:57692"/>
    </cofactor>
</comment>
<keyword evidence="4 6" id="KW-0274">FAD</keyword>
<dbReference type="Proteomes" id="UP000292957">
    <property type="component" value="Unassembled WGS sequence"/>
</dbReference>
<evidence type="ECO:0000259" key="8">
    <source>
        <dbReference type="PROSITE" id="PS00624"/>
    </source>
</evidence>
<feature type="active site" description="Proton acceptor" evidence="5">
    <location>
        <position position="575"/>
    </location>
</feature>
<dbReference type="PIRSF" id="PIRSF000137">
    <property type="entry name" value="Alcohol_oxidase"/>
    <property type="match status" value="1"/>
</dbReference>
<dbReference type="AlphaFoldDB" id="A0A4Q9MDH8"/>
<dbReference type="SUPFAM" id="SSF51905">
    <property type="entry name" value="FAD/NAD(P)-binding domain"/>
    <property type="match status" value="1"/>
</dbReference>
<evidence type="ECO:0000256" key="5">
    <source>
        <dbReference type="PIRSR" id="PIRSR000137-1"/>
    </source>
</evidence>
<dbReference type="InterPro" id="IPR000172">
    <property type="entry name" value="GMC_OxRdtase_N"/>
</dbReference>
<sequence length="597" mass="63576">MLYRSGFLVLALGATRVLGALFQGPTEEVLKGSYDVIVVGGGAGGGAMASRLSEDPDIRVLLIEAGSSDITNLNSTVPGLANNLVMSAFDWNFTTTPQAGYNGRSIDYPRGFVLGGSTAINQMLFCRGTVDDYDRWARVTGDEGWSWKSLAPFIFAVDHMTPPVDHHNTTGEFNPVLHKNGPVSISVDSLILDTNTRVLETTQQLPDLFPFNLDYNSGTSVGVAWKQNAILNGHRVTSATSYLAQAMNRKNLDVVVNTRVTKVFPVGTEDGKPVFRGVEFAQTADGPRHTLKATQEVILSAGSLKTPHILMLSGIGDSAHLSSFGIKTIVDLPGVGQNLHDHAFLGNSWTVNSTNTLDDLQRNATAAAEALALWKANATGPLSVAAGSSQFGFVRIPNATAFFQQFGVEDPSAGPTSGHIEHIPTNSYVSTTVPIPAEGHFFAIITAVISPTARGNVTLRSSDPFDAPLINPALLGNDVDLAIMREGVKAARAFVKAPAWSGYIISEFGEFGKATTEDALNEYIRNNSATVDHPVGSVAMGKDEPAPLTPDLKVRGTVGLRVVDASAFPFIPSGHTQGPTYILAERAAHLVRADLKK</sequence>
<dbReference type="PANTHER" id="PTHR11552">
    <property type="entry name" value="GLUCOSE-METHANOL-CHOLINE GMC OXIDOREDUCTASE"/>
    <property type="match status" value="1"/>
</dbReference>
<feature type="signal peptide" evidence="7">
    <location>
        <begin position="1"/>
        <end position="19"/>
    </location>
</feature>
<feature type="active site" description="Proton donor" evidence="5">
    <location>
        <position position="533"/>
    </location>
</feature>
<evidence type="ECO:0000256" key="2">
    <source>
        <dbReference type="ARBA" id="ARBA00010790"/>
    </source>
</evidence>
<feature type="binding site" evidence="6">
    <location>
        <position position="260"/>
    </location>
    <ligand>
        <name>FAD</name>
        <dbReference type="ChEBI" id="CHEBI:57692"/>
    </ligand>
</feature>
<accession>A0A4Q9MDH8</accession>
<dbReference type="Pfam" id="PF00732">
    <property type="entry name" value="GMC_oxred_N"/>
    <property type="match status" value="1"/>
</dbReference>
<dbReference type="SUPFAM" id="SSF54373">
    <property type="entry name" value="FAD-linked reductases, C-terminal domain"/>
    <property type="match status" value="1"/>
</dbReference>
<feature type="chain" id="PRO_5020216748" evidence="7">
    <location>
        <begin position="20"/>
        <end position="597"/>
    </location>
</feature>
<protein>
    <submittedName>
        <fullName evidence="9">Alcohol oxidase</fullName>
    </submittedName>
</protein>
<dbReference type="EMBL" id="ML143488">
    <property type="protein sequence ID" value="TBU24062.1"/>
    <property type="molecule type" value="Genomic_DNA"/>
</dbReference>
<dbReference type="Gene3D" id="3.50.50.60">
    <property type="entry name" value="FAD/NAD(P)-binding domain"/>
    <property type="match status" value="1"/>
</dbReference>
<evidence type="ECO:0000313" key="9">
    <source>
        <dbReference type="EMBL" id="TBU24062.1"/>
    </source>
</evidence>
<name>A0A4Q9MDH8_9APHY</name>
<keyword evidence="3" id="KW-0285">Flavoprotein</keyword>
<dbReference type="GO" id="GO:0016614">
    <property type="term" value="F:oxidoreductase activity, acting on CH-OH group of donors"/>
    <property type="evidence" value="ECO:0007669"/>
    <property type="project" value="InterPro"/>
</dbReference>
<dbReference type="Gene3D" id="3.30.560.10">
    <property type="entry name" value="Glucose Oxidase, domain 3"/>
    <property type="match status" value="1"/>
</dbReference>
<feature type="domain" description="Glucose-methanol-choline oxidoreductase N-terminal" evidence="8">
    <location>
        <begin position="302"/>
        <end position="316"/>
    </location>
</feature>
<dbReference type="PANTHER" id="PTHR11552:SF147">
    <property type="entry name" value="CHOLINE DEHYDROGENASE, MITOCHONDRIAL"/>
    <property type="match status" value="1"/>
</dbReference>
<organism evidence="9">
    <name type="scientific">Dichomitus squalens</name>
    <dbReference type="NCBI Taxonomy" id="114155"/>
    <lineage>
        <taxon>Eukaryota</taxon>
        <taxon>Fungi</taxon>
        <taxon>Dikarya</taxon>
        <taxon>Basidiomycota</taxon>
        <taxon>Agaricomycotina</taxon>
        <taxon>Agaricomycetes</taxon>
        <taxon>Polyporales</taxon>
        <taxon>Polyporaceae</taxon>
        <taxon>Dichomitus</taxon>
    </lineage>
</organism>
<keyword evidence="7" id="KW-0732">Signal</keyword>
<dbReference type="GO" id="GO:0050660">
    <property type="term" value="F:flavin adenine dinucleotide binding"/>
    <property type="evidence" value="ECO:0007669"/>
    <property type="project" value="InterPro"/>
</dbReference>
<reference evidence="9" key="1">
    <citation type="submission" date="2019-01" db="EMBL/GenBank/DDBJ databases">
        <title>Draft genome sequences of three monokaryotic isolates of the white-rot basidiomycete fungus Dichomitus squalens.</title>
        <authorList>
            <consortium name="DOE Joint Genome Institute"/>
            <person name="Lopez S.C."/>
            <person name="Andreopoulos B."/>
            <person name="Pangilinan J."/>
            <person name="Lipzen A."/>
            <person name="Riley R."/>
            <person name="Ahrendt S."/>
            <person name="Ng V."/>
            <person name="Barry K."/>
            <person name="Daum C."/>
            <person name="Grigoriev I.V."/>
            <person name="Hilden K.S."/>
            <person name="Makela M.R."/>
            <person name="de Vries R.P."/>
        </authorList>
    </citation>
    <scope>NUCLEOTIDE SEQUENCE [LARGE SCALE GENOMIC DNA]</scope>
    <source>
        <strain evidence="9">OM18370.1</strain>
    </source>
</reference>
<evidence type="ECO:0000256" key="7">
    <source>
        <dbReference type="SAM" id="SignalP"/>
    </source>
</evidence>
<evidence type="ECO:0000256" key="3">
    <source>
        <dbReference type="ARBA" id="ARBA00022630"/>
    </source>
</evidence>
<dbReference type="InterPro" id="IPR036188">
    <property type="entry name" value="FAD/NAD-bd_sf"/>
</dbReference>